<gene>
    <name evidence="2" type="ORF">Z518_01300</name>
</gene>
<feature type="region of interest" description="Disordered" evidence="1">
    <location>
        <begin position="94"/>
        <end position="127"/>
    </location>
</feature>
<protein>
    <submittedName>
        <fullName evidence="2">Uncharacterized protein</fullName>
    </submittedName>
</protein>
<dbReference type="RefSeq" id="XP_013277355.1">
    <property type="nucleotide sequence ID" value="XM_013421901.1"/>
</dbReference>
<dbReference type="AlphaFoldDB" id="A0A0D2IVZ9"/>
<accession>A0A0D2IVZ9</accession>
<keyword evidence="3" id="KW-1185">Reference proteome</keyword>
<sequence>MQRGKSSTSVKASLKIPLGGTLDAKFCNWNTKPPLLLEGVKDHFNNAAYAHMTHSKTHASNERDVAAYKGEAQHPFKRLDCTKSTMGEITQDASSRLTFDKGQGHAPSGISSPSQTSASSKAERPKQTRSQILVVLRDLASFDLC</sequence>
<feature type="compositionally biased region" description="Low complexity" evidence="1">
    <location>
        <begin position="108"/>
        <end position="120"/>
    </location>
</feature>
<evidence type="ECO:0000313" key="2">
    <source>
        <dbReference type="EMBL" id="KIX10219.1"/>
    </source>
</evidence>
<reference evidence="2 3" key="1">
    <citation type="submission" date="2015-01" db="EMBL/GenBank/DDBJ databases">
        <title>The Genome Sequence of Rhinocladiella mackenzie CBS 650.93.</title>
        <authorList>
            <consortium name="The Broad Institute Genomics Platform"/>
            <person name="Cuomo C."/>
            <person name="de Hoog S."/>
            <person name="Gorbushina A."/>
            <person name="Stielow B."/>
            <person name="Teixiera M."/>
            <person name="Abouelleil A."/>
            <person name="Chapman S.B."/>
            <person name="Priest M."/>
            <person name="Young S.K."/>
            <person name="Wortman J."/>
            <person name="Nusbaum C."/>
            <person name="Birren B."/>
        </authorList>
    </citation>
    <scope>NUCLEOTIDE SEQUENCE [LARGE SCALE GENOMIC DNA]</scope>
    <source>
        <strain evidence="2 3">CBS 650.93</strain>
    </source>
</reference>
<dbReference type="Proteomes" id="UP000053617">
    <property type="component" value="Unassembled WGS sequence"/>
</dbReference>
<evidence type="ECO:0000256" key="1">
    <source>
        <dbReference type="SAM" id="MobiDB-lite"/>
    </source>
</evidence>
<dbReference type="HOGENOM" id="CLU_1787888_0_0_1"/>
<dbReference type="VEuPathDB" id="FungiDB:Z518_01300"/>
<dbReference type="GeneID" id="25289371"/>
<evidence type="ECO:0000313" key="3">
    <source>
        <dbReference type="Proteomes" id="UP000053617"/>
    </source>
</evidence>
<proteinExistence type="predicted"/>
<dbReference type="EMBL" id="KN847475">
    <property type="protein sequence ID" value="KIX10219.1"/>
    <property type="molecule type" value="Genomic_DNA"/>
</dbReference>
<name>A0A0D2IVZ9_9EURO</name>
<organism evidence="2 3">
    <name type="scientific">Rhinocladiella mackenziei CBS 650.93</name>
    <dbReference type="NCBI Taxonomy" id="1442369"/>
    <lineage>
        <taxon>Eukaryota</taxon>
        <taxon>Fungi</taxon>
        <taxon>Dikarya</taxon>
        <taxon>Ascomycota</taxon>
        <taxon>Pezizomycotina</taxon>
        <taxon>Eurotiomycetes</taxon>
        <taxon>Chaetothyriomycetidae</taxon>
        <taxon>Chaetothyriales</taxon>
        <taxon>Herpotrichiellaceae</taxon>
        <taxon>Rhinocladiella</taxon>
    </lineage>
</organism>